<dbReference type="Proteomes" id="UP000295302">
    <property type="component" value="Unassembled WGS sequence"/>
</dbReference>
<evidence type="ECO:0000313" key="4">
    <source>
        <dbReference type="EMBL" id="TDD55839.1"/>
    </source>
</evidence>
<feature type="compositionally biased region" description="Basic residues" evidence="3">
    <location>
        <begin position="27"/>
        <end position="38"/>
    </location>
</feature>
<dbReference type="GO" id="GO:0016491">
    <property type="term" value="F:oxidoreductase activity"/>
    <property type="evidence" value="ECO:0007669"/>
    <property type="project" value="UniProtKB-KW"/>
</dbReference>
<accession>A0A4R4ZET4</accession>
<dbReference type="AlphaFoldDB" id="A0A4R4ZET4"/>
<sequence>MTMVSKMMMSWRPCSPEGIFDELSSRRPARTPHPHHRGGQRDRPCPRRGTRRPSGRAGPGRPASRATGRHGQAAVVGVASIAAQVGLPYYVAYGAVKAGVARFDDAMRRELSGSGVHVVTVYPGPVDTPMMASARPAPGLGRRPLDEVVAEIVAGIEALEAAIVPQLPEGRAMSDLEARDPLAVDASIAPTLGELPAAVSSHRRM</sequence>
<dbReference type="PRINTS" id="PR00081">
    <property type="entry name" value="GDHRDH"/>
</dbReference>
<evidence type="ECO:0000256" key="3">
    <source>
        <dbReference type="SAM" id="MobiDB-lite"/>
    </source>
</evidence>
<keyword evidence="5" id="KW-1185">Reference proteome</keyword>
<dbReference type="EMBL" id="SMKQ01000005">
    <property type="protein sequence ID" value="TDD55839.1"/>
    <property type="molecule type" value="Genomic_DNA"/>
</dbReference>
<dbReference type="OrthoDB" id="9797538at2"/>
<dbReference type="PANTHER" id="PTHR44196">
    <property type="entry name" value="DEHYDROGENASE/REDUCTASE SDR FAMILY MEMBER 7B"/>
    <property type="match status" value="1"/>
</dbReference>
<comment type="caution">
    <text evidence="4">The sequence shown here is derived from an EMBL/GenBank/DDBJ whole genome shotgun (WGS) entry which is preliminary data.</text>
</comment>
<proteinExistence type="inferred from homology"/>
<dbReference type="GO" id="GO:0016020">
    <property type="term" value="C:membrane"/>
    <property type="evidence" value="ECO:0007669"/>
    <property type="project" value="TreeGrafter"/>
</dbReference>
<evidence type="ECO:0000256" key="2">
    <source>
        <dbReference type="ARBA" id="ARBA00023002"/>
    </source>
</evidence>
<feature type="compositionally biased region" description="Low complexity" evidence="3">
    <location>
        <begin position="55"/>
        <end position="66"/>
    </location>
</feature>
<feature type="region of interest" description="Disordered" evidence="3">
    <location>
        <begin position="19"/>
        <end position="70"/>
    </location>
</feature>
<dbReference type="SUPFAM" id="SSF51735">
    <property type="entry name" value="NAD(P)-binding Rossmann-fold domains"/>
    <property type="match status" value="1"/>
</dbReference>
<keyword evidence="2" id="KW-0560">Oxidoreductase</keyword>
<name>A0A4R4ZET4_9ACTN</name>
<evidence type="ECO:0000313" key="5">
    <source>
        <dbReference type="Proteomes" id="UP000295302"/>
    </source>
</evidence>
<dbReference type="PANTHER" id="PTHR44196:SF1">
    <property type="entry name" value="DEHYDROGENASE_REDUCTASE SDR FAMILY MEMBER 7B"/>
    <property type="match status" value="1"/>
</dbReference>
<organism evidence="4 5">
    <name type="scientific">Nonomuraea terrae</name>
    <dbReference type="NCBI Taxonomy" id="2530383"/>
    <lineage>
        <taxon>Bacteria</taxon>
        <taxon>Bacillati</taxon>
        <taxon>Actinomycetota</taxon>
        <taxon>Actinomycetes</taxon>
        <taxon>Streptosporangiales</taxon>
        <taxon>Streptosporangiaceae</taxon>
        <taxon>Nonomuraea</taxon>
    </lineage>
</organism>
<evidence type="ECO:0000256" key="1">
    <source>
        <dbReference type="ARBA" id="ARBA00006484"/>
    </source>
</evidence>
<gene>
    <name evidence="4" type="ORF">E1286_03605</name>
</gene>
<dbReference type="InterPro" id="IPR002347">
    <property type="entry name" value="SDR_fam"/>
</dbReference>
<dbReference type="InterPro" id="IPR036291">
    <property type="entry name" value="NAD(P)-bd_dom_sf"/>
</dbReference>
<comment type="similarity">
    <text evidence="1">Belongs to the short-chain dehydrogenases/reductases (SDR) family.</text>
</comment>
<reference evidence="4 5" key="1">
    <citation type="submission" date="2019-03" db="EMBL/GenBank/DDBJ databases">
        <title>Draft genome sequences of novel Actinobacteria.</title>
        <authorList>
            <person name="Sahin N."/>
            <person name="Ay H."/>
            <person name="Saygin H."/>
        </authorList>
    </citation>
    <scope>NUCLEOTIDE SEQUENCE [LARGE SCALE GENOMIC DNA]</scope>
    <source>
        <strain evidence="4 5">CH32</strain>
    </source>
</reference>
<protein>
    <submittedName>
        <fullName evidence="4">SDR family NAD(P)-dependent oxidoreductase</fullName>
    </submittedName>
</protein>
<dbReference type="Gene3D" id="3.40.50.720">
    <property type="entry name" value="NAD(P)-binding Rossmann-like Domain"/>
    <property type="match status" value="1"/>
</dbReference>
<dbReference type="CDD" id="cd05233">
    <property type="entry name" value="SDR_c"/>
    <property type="match status" value="1"/>
</dbReference>
<dbReference type="Pfam" id="PF00106">
    <property type="entry name" value="adh_short"/>
    <property type="match status" value="1"/>
</dbReference>